<feature type="chain" id="PRO_5019514544" description="Cytochrome c7" evidence="2">
    <location>
        <begin position="38"/>
        <end position="214"/>
    </location>
</feature>
<feature type="region of interest" description="Disordered" evidence="1">
    <location>
        <begin position="181"/>
        <end position="214"/>
    </location>
</feature>
<evidence type="ECO:0000256" key="1">
    <source>
        <dbReference type="SAM" id="MobiDB-lite"/>
    </source>
</evidence>
<dbReference type="SUPFAM" id="SSF48695">
    <property type="entry name" value="Multiheme cytochromes"/>
    <property type="match status" value="1"/>
</dbReference>
<organism evidence="3">
    <name type="scientific">Candidatus Kentrum eta</name>
    <dbReference type="NCBI Taxonomy" id="2126337"/>
    <lineage>
        <taxon>Bacteria</taxon>
        <taxon>Pseudomonadati</taxon>
        <taxon>Pseudomonadota</taxon>
        <taxon>Gammaproteobacteria</taxon>
        <taxon>Candidatus Kentrum</taxon>
    </lineage>
</organism>
<dbReference type="EMBL" id="CAADFI010000027">
    <property type="protein sequence ID" value="VFJ92267.1"/>
    <property type="molecule type" value="Genomic_DNA"/>
</dbReference>
<dbReference type="InterPro" id="IPR036280">
    <property type="entry name" value="Multihaem_cyt_sf"/>
</dbReference>
<dbReference type="AlphaFoldDB" id="A0A450UIE0"/>
<evidence type="ECO:0000313" key="3">
    <source>
        <dbReference type="EMBL" id="VFJ92267.1"/>
    </source>
</evidence>
<sequence>MSEKSPAYRPDPRIVARRVPRAAAWAALAILMTAAVAGEPVPTPRPIPGATPGAATAGGHGDPPDFQVVSRKGRLRLYPCTDCHRFIPANPTPRTLITALPHPPTLDHGKGRFWCLACHHGADMDALHTLAGEKLDFDGEHRVCGQCHYARHEDWRLGAHGKRLDNWRGERRIVPCTHCHNPHAPRLEPRKPRAPPPIRAGLDPMTPDGRGARR</sequence>
<feature type="signal peptide" evidence="2">
    <location>
        <begin position="1"/>
        <end position="37"/>
    </location>
</feature>
<name>A0A450UIE0_9GAMM</name>
<evidence type="ECO:0008006" key="4">
    <source>
        <dbReference type="Google" id="ProtNLM"/>
    </source>
</evidence>
<protein>
    <recommendedName>
        <fullName evidence="4">Cytochrome c7</fullName>
    </recommendedName>
</protein>
<feature type="region of interest" description="Disordered" evidence="1">
    <location>
        <begin position="42"/>
        <end position="66"/>
    </location>
</feature>
<accession>A0A450UIE0</accession>
<gene>
    <name evidence="3" type="ORF">BECKH772B_GA0070898_1002710</name>
</gene>
<evidence type="ECO:0000256" key="2">
    <source>
        <dbReference type="SAM" id="SignalP"/>
    </source>
</evidence>
<reference evidence="3" key="1">
    <citation type="submission" date="2019-02" db="EMBL/GenBank/DDBJ databases">
        <authorList>
            <person name="Gruber-Vodicka R. H."/>
            <person name="Seah K. B. B."/>
        </authorList>
    </citation>
    <scope>NUCLEOTIDE SEQUENCE</scope>
    <source>
        <strain evidence="3">BECK_SA2B20</strain>
    </source>
</reference>
<proteinExistence type="predicted"/>
<keyword evidence="2" id="KW-0732">Signal</keyword>